<protein>
    <recommendedName>
        <fullName evidence="9">Histidinol-phosphate aminotransferase</fullName>
        <ecNumber evidence="9">2.6.1.9</ecNumber>
    </recommendedName>
    <alternativeName>
        <fullName evidence="9">Imidazole acetol-phosphate transaminase</fullName>
    </alternativeName>
</protein>
<dbReference type="NCBIfam" id="TIGR01141">
    <property type="entry name" value="hisC"/>
    <property type="match status" value="1"/>
</dbReference>
<evidence type="ECO:0000259" key="10">
    <source>
        <dbReference type="Pfam" id="PF00155"/>
    </source>
</evidence>
<feature type="domain" description="Aminotransferase class I/classII large" evidence="10">
    <location>
        <begin position="30"/>
        <end position="355"/>
    </location>
</feature>
<evidence type="ECO:0000256" key="2">
    <source>
        <dbReference type="ARBA" id="ARBA00005011"/>
    </source>
</evidence>
<dbReference type="Pfam" id="PF00155">
    <property type="entry name" value="Aminotran_1_2"/>
    <property type="match status" value="1"/>
</dbReference>
<comment type="catalytic activity">
    <reaction evidence="8 9">
        <text>L-histidinol phosphate + 2-oxoglutarate = 3-(imidazol-4-yl)-2-oxopropyl phosphate + L-glutamate</text>
        <dbReference type="Rhea" id="RHEA:23744"/>
        <dbReference type="ChEBI" id="CHEBI:16810"/>
        <dbReference type="ChEBI" id="CHEBI:29985"/>
        <dbReference type="ChEBI" id="CHEBI:57766"/>
        <dbReference type="ChEBI" id="CHEBI:57980"/>
        <dbReference type="EC" id="2.6.1.9"/>
    </reaction>
</comment>
<accession>A0A385YV76</accession>
<dbReference type="Gene3D" id="3.40.640.10">
    <property type="entry name" value="Type I PLP-dependent aspartate aminotransferase-like (Major domain)"/>
    <property type="match status" value="1"/>
</dbReference>
<keyword evidence="12" id="KW-1185">Reference proteome</keyword>
<evidence type="ECO:0000256" key="8">
    <source>
        <dbReference type="ARBA" id="ARBA00047481"/>
    </source>
</evidence>
<dbReference type="InterPro" id="IPR015421">
    <property type="entry name" value="PyrdxlP-dep_Trfase_major"/>
</dbReference>
<reference evidence="12" key="1">
    <citation type="submission" date="2018-09" db="EMBL/GenBank/DDBJ databases">
        <authorList>
            <person name="Zhu H."/>
        </authorList>
    </citation>
    <scope>NUCLEOTIDE SEQUENCE [LARGE SCALE GENOMIC DNA]</scope>
    <source>
        <strain evidence="12">K2R23-3</strain>
    </source>
</reference>
<evidence type="ECO:0000313" key="12">
    <source>
        <dbReference type="Proteomes" id="UP000265725"/>
    </source>
</evidence>
<dbReference type="Proteomes" id="UP000265725">
    <property type="component" value="Chromosome"/>
</dbReference>
<name>A0A385YV76_9BACL</name>
<comment type="pathway">
    <text evidence="2 9">Amino-acid biosynthesis; L-histidine biosynthesis; L-histidine from 5-phospho-alpha-D-ribose 1-diphosphate: step 7/9.</text>
</comment>
<evidence type="ECO:0000313" key="11">
    <source>
        <dbReference type="EMBL" id="AYC29393.1"/>
    </source>
</evidence>
<feature type="modified residue" description="N6-(pyridoxal phosphate)lysine" evidence="9">
    <location>
        <position position="222"/>
    </location>
</feature>
<dbReference type="InterPro" id="IPR004839">
    <property type="entry name" value="Aminotransferase_I/II_large"/>
</dbReference>
<organism evidence="11 12">
    <name type="scientific">Paenisporosarcina cavernae</name>
    <dbReference type="NCBI Taxonomy" id="2320858"/>
    <lineage>
        <taxon>Bacteria</taxon>
        <taxon>Bacillati</taxon>
        <taxon>Bacillota</taxon>
        <taxon>Bacilli</taxon>
        <taxon>Bacillales</taxon>
        <taxon>Caryophanaceae</taxon>
        <taxon>Paenisporosarcina</taxon>
    </lineage>
</organism>
<dbReference type="InterPro" id="IPR015424">
    <property type="entry name" value="PyrdxlP-dep_Trfase"/>
</dbReference>
<dbReference type="OrthoDB" id="9813612at2"/>
<dbReference type="RefSeq" id="WP_119883133.1">
    <property type="nucleotide sequence ID" value="NZ_CP032418.1"/>
</dbReference>
<dbReference type="GO" id="GO:0004400">
    <property type="term" value="F:histidinol-phosphate transaminase activity"/>
    <property type="evidence" value="ECO:0007669"/>
    <property type="project" value="UniProtKB-UniRule"/>
</dbReference>
<sequence length="366" mass="41298">MKWKQQLLGMKAYQPGKSAEDVKKIWDLKTVVKLASNENPYGCSTRVNEAMDQYPLSAAIYPDGYAYSLKKALSEHLHVNMDQLMIGNGSDEIIRIVSRALLHSNASTIMPTPSFPQYRHNALIEGAEIIEIPLLNGMHDLEKMLHSIKENTSVIWLCSPNNPTGTLISSLDLRHFLMQVPKDVLVVLDEAYFDYIHDDAYENSIELLKTFSNLLVLRTFSKAYGLASFRVGYGIAHKELIEKLDPVREPFNSPTISQYVAQHALQDQHFIQVTRNETKKGIQLFEAFAEKNNLHIYPSEANFVLLQVPKKADEVFQDLMAKGFIIRSGDVLGTPGYIRITIGTHDQNASFLDALTGILFADEDRL</sequence>
<dbReference type="HAMAP" id="MF_01023">
    <property type="entry name" value="HisC_aminotrans_2"/>
    <property type="match status" value="1"/>
</dbReference>
<gene>
    <name evidence="9" type="primary">hisC</name>
    <name evidence="11" type="ORF">D3873_05655</name>
</gene>
<dbReference type="UniPathway" id="UPA00031">
    <property type="reaction ID" value="UER00012"/>
</dbReference>
<keyword evidence="5 9" id="KW-0808">Transferase</keyword>
<evidence type="ECO:0000256" key="5">
    <source>
        <dbReference type="ARBA" id="ARBA00022679"/>
    </source>
</evidence>
<dbReference type="PANTHER" id="PTHR43643:SF3">
    <property type="entry name" value="HISTIDINOL-PHOSPHATE AMINOTRANSFERASE"/>
    <property type="match status" value="1"/>
</dbReference>
<comment type="subunit">
    <text evidence="3 9">Homodimer.</text>
</comment>
<dbReference type="PANTHER" id="PTHR43643">
    <property type="entry name" value="HISTIDINOL-PHOSPHATE AMINOTRANSFERASE 2"/>
    <property type="match status" value="1"/>
</dbReference>
<evidence type="ECO:0000256" key="6">
    <source>
        <dbReference type="ARBA" id="ARBA00022898"/>
    </source>
</evidence>
<comment type="similarity">
    <text evidence="9">Belongs to the class-II pyridoxal-phosphate-dependent aminotransferase family. Histidinol-phosphate aminotransferase subfamily.</text>
</comment>
<dbReference type="GO" id="GO:0030170">
    <property type="term" value="F:pyridoxal phosphate binding"/>
    <property type="evidence" value="ECO:0007669"/>
    <property type="project" value="InterPro"/>
</dbReference>
<keyword evidence="9" id="KW-0028">Amino-acid biosynthesis</keyword>
<dbReference type="SUPFAM" id="SSF53383">
    <property type="entry name" value="PLP-dependent transferases"/>
    <property type="match status" value="1"/>
</dbReference>
<dbReference type="AlphaFoldDB" id="A0A385YV76"/>
<dbReference type="Gene3D" id="3.90.1150.10">
    <property type="entry name" value="Aspartate Aminotransferase, domain 1"/>
    <property type="match status" value="1"/>
</dbReference>
<dbReference type="PROSITE" id="PS00599">
    <property type="entry name" value="AA_TRANSFER_CLASS_2"/>
    <property type="match status" value="1"/>
</dbReference>
<evidence type="ECO:0000256" key="7">
    <source>
        <dbReference type="ARBA" id="ARBA00023102"/>
    </source>
</evidence>
<evidence type="ECO:0000256" key="3">
    <source>
        <dbReference type="ARBA" id="ARBA00011738"/>
    </source>
</evidence>
<dbReference type="EMBL" id="CP032418">
    <property type="protein sequence ID" value="AYC29393.1"/>
    <property type="molecule type" value="Genomic_DNA"/>
</dbReference>
<keyword evidence="6 9" id="KW-0663">Pyridoxal phosphate</keyword>
<dbReference type="InterPro" id="IPR050106">
    <property type="entry name" value="HistidinolP_aminotransfase"/>
</dbReference>
<dbReference type="InterPro" id="IPR005861">
    <property type="entry name" value="HisP_aminotrans"/>
</dbReference>
<comment type="cofactor">
    <cofactor evidence="1 9">
        <name>pyridoxal 5'-phosphate</name>
        <dbReference type="ChEBI" id="CHEBI:597326"/>
    </cofactor>
</comment>
<evidence type="ECO:0000256" key="4">
    <source>
        <dbReference type="ARBA" id="ARBA00022576"/>
    </source>
</evidence>
<dbReference type="KEGG" id="paek:D3873_05655"/>
<dbReference type="EC" id="2.6.1.9" evidence="9"/>
<dbReference type="GO" id="GO:0000105">
    <property type="term" value="P:L-histidine biosynthetic process"/>
    <property type="evidence" value="ECO:0007669"/>
    <property type="project" value="UniProtKB-UniRule"/>
</dbReference>
<evidence type="ECO:0000256" key="1">
    <source>
        <dbReference type="ARBA" id="ARBA00001933"/>
    </source>
</evidence>
<evidence type="ECO:0000256" key="9">
    <source>
        <dbReference type="HAMAP-Rule" id="MF_01023"/>
    </source>
</evidence>
<dbReference type="InterPro" id="IPR015422">
    <property type="entry name" value="PyrdxlP-dep_Trfase_small"/>
</dbReference>
<keyword evidence="4 9" id="KW-0032">Aminotransferase</keyword>
<dbReference type="CDD" id="cd00609">
    <property type="entry name" value="AAT_like"/>
    <property type="match status" value="1"/>
</dbReference>
<proteinExistence type="inferred from homology"/>
<keyword evidence="7 9" id="KW-0368">Histidine biosynthesis</keyword>
<dbReference type="InterPro" id="IPR001917">
    <property type="entry name" value="Aminotrans_II_pyridoxalP_BS"/>
</dbReference>